<keyword evidence="2" id="KW-1185">Reference proteome</keyword>
<evidence type="ECO:0000313" key="1">
    <source>
        <dbReference type="EMBL" id="DAD36009.1"/>
    </source>
</evidence>
<sequence>MSPATPTVVSSVQELYEFASLGPLVEKLGLTSKIIAETFHKWLKRGLYPDFISFIYRCSSGVKIKFSITSQCSRIQKISLL</sequence>
<dbReference type="AlphaFoldDB" id="A0A822YXF1"/>
<evidence type="ECO:0000313" key="2">
    <source>
        <dbReference type="Proteomes" id="UP000607653"/>
    </source>
</evidence>
<reference evidence="1 2" key="1">
    <citation type="journal article" date="2020" name="Mol. Biol. Evol.">
        <title>Distinct Expression and Methylation Patterns for Genes with Different Fates following a Single Whole-Genome Duplication in Flowering Plants.</title>
        <authorList>
            <person name="Shi T."/>
            <person name="Rahmani R.S."/>
            <person name="Gugger P.F."/>
            <person name="Wang M."/>
            <person name="Li H."/>
            <person name="Zhang Y."/>
            <person name="Li Z."/>
            <person name="Wang Q."/>
            <person name="Van de Peer Y."/>
            <person name="Marchal K."/>
            <person name="Chen J."/>
        </authorList>
    </citation>
    <scope>NUCLEOTIDE SEQUENCE [LARGE SCALE GENOMIC DNA]</scope>
    <source>
        <tissue evidence="1">Leaf</tissue>
    </source>
</reference>
<accession>A0A822YXF1</accession>
<dbReference type="Proteomes" id="UP000607653">
    <property type="component" value="Unassembled WGS sequence"/>
</dbReference>
<proteinExistence type="predicted"/>
<gene>
    <name evidence="1" type="ORF">HUJ06_006649</name>
</gene>
<organism evidence="1 2">
    <name type="scientific">Nelumbo nucifera</name>
    <name type="common">Sacred lotus</name>
    <dbReference type="NCBI Taxonomy" id="4432"/>
    <lineage>
        <taxon>Eukaryota</taxon>
        <taxon>Viridiplantae</taxon>
        <taxon>Streptophyta</taxon>
        <taxon>Embryophyta</taxon>
        <taxon>Tracheophyta</taxon>
        <taxon>Spermatophyta</taxon>
        <taxon>Magnoliopsida</taxon>
        <taxon>Proteales</taxon>
        <taxon>Nelumbonaceae</taxon>
        <taxon>Nelumbo</taxon>
    </lineage>
</organism>
<protein>
    <submittedName>
        <fullName evidence="1">Uncharacterized protein</fullName>
    </submittedName>
</protein>
<comment type="caution">
    <text evidence="1">The sequence shown here is derived from an EMBL/GenBank/DDBJ whole genome shotgun (WGS) entry which is preliminary data.</text>
</comment>
<name>A0A822YXF1_NELNU</name>
<dbReference type="EMBL" id="DUZY01000004">
    <property type="protein sequence ID" value="DAD36009.1"/>
    <property type="molecule type" value="Genomic_DNA"/>
</dbReference>